<evidence type="ECO:0000313" key="1">
    <source>
        <dbReference type="Proteomes" id="UP000887577"/>
    </source>
</evidence>
<organism evidence="1 2">
    <name type="scientific">Panagrolaimus superbus</name>
    <dbReference type="NCBI Taxonomy" id="310955"/>
    <lineage>
        <taxon>Eukaryota</taxon>
        <taxon>Metazoa</taxon>
        <taxon>Ecdysozoa</taxon>
        <taxon>Nematoda</taxon>
        <taxon>Chromadorea</taxon>
        <taxon>Rhabditida</taxon>
        <taxon>Tylenchina</taxon>
        <taxon>Panagrolaimomorpha</taxon>
        <taxon>Panagrolaimoidea</taxon>
        <taxon>Panagrolaimidae</taxon>
        <taxon>Panagrolaimus</taxon>
    </lineage>
</organism>
<proteinExistence type="predicted"/>
<keyword evidence="1" id="KW-1185">Reference proteome</keyword>
<protein>
    <submittedName>
        <fullName evidence="2">Uncharacterized protein</fullName>
    </submittedName>
</protein>
<reference evidence="2" key="1">
    <citation type="submission" date="2022-11" db="UniProtKB">
        <authorList>
            <consortium name="WormBaseParasite"/>
        </authorList>
    </citation>
    <scope>IDENTIFICATION</scope>
</reference>
<accession>A0A914YPY0</accession>
<dbReference type="Proteomes" id="UP000887577">
    <property type="component" value="Unplaced"/>
</dbReference>
<dbReference type="AlphaFoldDB" id="A0A914YPY0"/>
<dbReference type="WBParaSite" id="PSU_v2.g19420.t1">
    <property type="protein sequence ID" value="PSU_v2.g19420.t1"/>
    <property type="gene ID" value="PSU_v2.g19420"/>
</dbReference>
<sequence>MFDNPVTQPFMELIKIYVKSIATVLSQTSEFSVENVFENLPPVSKFQKCVDGKFLIVFKLKNGMFLEISTFLYDLFHQKFNIIQRIRALTDAIKMTRYMARLIETSFEAIGKYLNVENIKDFGKIDKYKSIFIRFRQYSIELKLLIEIIKSLAVKFDKHLLNSVQPFNAKSEDEENNMPSATTKLVVSCYANLRNNEYQSSLGALIVHCEFSSLIEIGLLKPEISA</sequence>
<evidence type="ECO:0000313" key="2">
    <source>
        <dbReference type="WBParaSite" id="PSU_v2.g19420.t1"/>
    </source>
</evidence>
<name>A0A914YPY0_9BILA</name>